<dbReference type="AlphaFoldDB" id="A0A7S2QSU8"/>
<feature type="coiled-coil region" evidence="3">
    <location>
        <begin position="82"/>
        <end position="119"/>
    </location>
</feature>
<dbReference type="PANTHER" id="PTHR21100:SF9">
    <property type="entry name" value="PREFOLDIN SUBUNIT 4"/>
    <property type="match status" value="1"/>
</dbReference>
<evidence type="ECO:0000313" key="5">
    <source>
        <dbReference type="EMBL" id="CAD9650571.1"/>
    </source>
</evidence>
<proteinExistence type="inferred from homology"/>
<protein>
    <recommendedName>
        <fullName evidence="6">Prefoldin subunit 4</fullName>
    </recommendedName>
</protein>
<sequence>MNQANQARVEKWKQQKVAEWEKGGKLKGKCKTREELQKWMQGQIDKAQKKLFAPKKPQNVVSGTSNDDPEVTWEDQKRINAYGRLNQRMMELDDEIKDSKNLVQESDDAEQDIDALLDDDACKIKIGEIYVQTPNEDALDFVIAKKKCAKEHLEKLMAEKKELVTKMETLKVILKGKFGKNINLDPNQDDEDHLVPEEKRAS</sequence>
<name>A0A7S2QSU8_9EUKA</name>
<dbReference type="EMBL" id="HBHC01001093">
    <property type="protein sequence ID" value="CAD9650571.1"/>
    <property type="molecule type" value="Transcribed_RNA"/>
</dbReference>
<feature type="coiled-coil region" evidence="3">
    <location>
        <begin position="146"/>
        <end position="173"/>
    </location>
</feature>
<dbReference type="PANTHER" id="PTHR21100">
    <property type="entry name" value="PREFOLDIN SUBUNIT 4"/>
    <property type="match status" value="1"/>
</dbReference>
<dbReference type="GO" id="GO:0006457">
    <property type="term" value="P:protein folding"/>
    <property type="evidence" value="ECO:0007669"/>
    <property type="project" value="InterPro"/>
</dbReference>
<organism evidence="5">
    <name type="scientific">Norrisiella sphaerica</name>
    <dbReference type="NCBI Taxonomy" id="552664"/>
    <lineage>
        <taxon>Eukaryota</taxon>
        <taxon>Sar</taxon>
        <taxon>Rhizaria</taxon>
        <taxon>Cercozoa</taxon>
        <taxon>Chlorarachniophyceae</taxon>
        <taxon>Norrisiella</taxon>
    </lineage>
</organism>
<evidence type="ECO:0000256" key="4">
    <source>
        <dbReference type="SAM" id="MobiDB-lite"/>
    </source>
</evidence>
<dbReference type="GO" id="GO:0051082">
    <property type="term" value="F:unfolded protein binding"/>
    <property type="evidence" value="ECO:0007669"/>
    <property type="project" value="InterPro"/>
</dbReference>
<dbReference type="SUPFAM" id="SSF46579">
    <property type="entry name" value="Prefoldin"/>
    <property type="match status" value="1"/>
</dbReference>
<dbReference type="InterPro" id="IPR016661">
    <property type="entry name" value="PFDN4"/>
</dbReference>
<feature type="region of interest" description="Disordered" evidence="4">
    <location>
        <begin position="180"/>
        <end position="202"/>
    </location>
</feature>
<evidence type="ECO:0000256" key="2">
    <source>
        <dbReference type="ARBA" id="ARBA00023186"/>
    </source>
</evidence>
<dbReference type="GO" id="GO:0016272">
    <property type="term" value="C:prefoldin complex"/>
    <property type="evidence" value="ECO:0007669"/>
    <property type="project" value="InterPro"/>
</dbReference>
<comment type="similarity">
    <text evidence="1">Belongs to the prefoldin subunit beta family.</text>
</comment>
<keyword evidence="3" id="KW-0175">Coiled coil</keyword>
<evidence type="ECO:0008006" key="6">
    <source>
        <dbReference type="Google" id="ProtNLM"/>
    </source>
</evidence>
<reference evidence="5" key="1">
    <citation type="submission" date="2021-01" db="EMBL/GenBank/DDBJ databases">
        <authorList>
            <person name="Corre E."/>
            <person name="Pelletier E."/>
            <person name="Niang G."/>
            <person name="Scheremetjew M."/>
            <person name="Finn R."/>
            <person name="Kale V."/>
            <person name="Holt S."/>
            <person name="Cochrane G."/>
            <person name="Meng A."/>
            <person name="Brown T."/>
            <person name="Cohen L."/>
        </authorList>
    </citation>
    <scope>NUCLEOTIDE SEQUENCE</scope>
    <source>
        <strain evidence="5">BC52</strain>
    </source>
</reference>
<accession>A0A7S2QSU8</accession>
<dbReference type="InterPro" id="IPR002777">
    <property type="entry name" value="PFD_beta-like"/>
</dbReference>
<evidence type="ECO:0000256" key="1">
    <source>
        <dbReference type="ARBA" id="ARBA00008045"/>
    </source>
</evidence>
<dbReference type="GO" id="GO:0005737">
    <property type="term" value="C:cytoplasm"/>
    <property type="evidence" value="ECO:0007669"/>
    <property type="project" value="TreeGrafter"/>
</dbReference>
<gene>
    <name evidence="5" type="ORF">NSPH01132_LOCUS629</name>
</gene>
<evidence type="ECO:0000256" key="3">
    <source>
        <dbReference type="SAM" id="Coils"/>
    </source>
</evidence>
<dbReference type="Pfam" id="PF01920">
    <property type="entry name" value="Prefoldin_2"/>
    <property type="match status" value="1"/>
</dbReference>
<keyword evidence="2" id="KW-0143">Chaperone</keyword>
<feature type="compositionally biased region" description="Basic and acidic residues" evidence="4">
    <location>
        <begin position="193"/>
        <end position="202"/>
    </location>
</feature>